<proteinExistence type="predicted"/>
<keyword evidence="4" id="KW-1185">Reference proteome</keyword>
<feature type="transmembrane region" description="Helical" evidence="2">
    <location>
        <begin position="315"/>
        <end position="336"/>
    </location>
</feature>
<reference evidence="3" key="1">
    <citation type="journal article" date="2021" name="Nat. Commun.">
        <title>Genetic determinants of endophytism in the Arabidopsis root mycobiome.</title>
        <authorList>
            <person name="Mesny F."/>
            <person name="Miyauchi S."/>
            <person name="Thiergart T."/>
            <person name="Pickel B."/>
            <person name="Atanasova L."/>
            <person name="Karlsson M."/>
            <person name="Huettel B."/>
            <person name="Barry K.W."/>
            <person name="Haridas S."/>
            <person name="Chen C."/>
            <person name="Bauer D."/>
            <person name="Andreopoulos W."/>
            <person name="Pangilinan J."/>
            <person name="LaButti K."/>
            <person name="Riley R."/>
            <person name="Lipzen A."/>
            <person name="Clum A."/>
            <person name="Drula E."/>
            <person name="Henrissat B."/>
            <person name="Kohler A."/>
            <person name="Grigoriev I.V."/>
            <person name="Martin F.M."/>
            <person name="Hacquard S."/>
        </authorList>
    </citation>
    <scope>NUCLEOTIDE SEQUENCE</scope>
    <source>
        <strain evidence="3">MPI-CAGE-AT-0147</strain>
    </source>
</reference>
<keyword evidence="2" id="KW-1133">Transmembrane helix</keyword>
<evidence type="ECO:0000256" key="2">
    <source>
        <dbReference type="SAM" id="Phobius"/>
    </source>
</evidence>
<comment type="caution">
    <text evidence="3">The sequence shown here is derived from an EMBL/GenBank/DDBJ whole genome shotgun (WGS) entry which is preliminary data.</text>
</comment>
<protein>
    <submittedName>
        <fullName evidence="3">Uncharacterized protein</fullName>
    </submittedName>
</protein>
<sequence>MAEQQDESTNPHHAGSDASFVSLRPETSKSIDTMSLKIFKNMKWAEWDRCTTNTYRYHDKDSEPPEFSADDAWLHYAALANPKAAYEFTRVAVIMRSLQGKYNKTGEVSKWTLPRNPLVYIEEYQFYIEDRWMNMLRDWNSEILQPSVGGDPKRCSLEWKKLHSARIEMQSRLEKLDGCLKDNSPHQVPKIDPAPAWRAIHTLLPQLEGLDSSISECLEDMRILWEERKSVLGQGEAPNELRRRRRQRSPIPIVAENNGESTINSIGQESLRKPRSSKIFPWLELHLLRLFKTLASHVLLMSPRKRLLRSMVKQSTLWTVSLTLAAVSGIFIGIAVSKHRAAVCRSTPDTLLSDDGFWTLLSQLVLNSLTIYCSVIPLLRDGDLSVRKAYFFGTAGISVAMSGLALVLYGFSWEVSTLFSYVASVAALMTGVQLAGGIADTRNLPQNIN</sequence>
<evidence type="ECO:0000313" key="3">
    <source>
        <dbReference type="EMBL" id="KAH7175373.1"/>
    </source>
</evidence>
<dbReference type="Proteomes" id="UP000738349">
    <property type="component" value="Unassembled WGS sequence"/>
</dbReference>
<evidence type="ECO:0000256" key="1">
    <source>
        <dbReference type="SAM" id="MobiDB-lite"/>
    </source>
</evidence>
<feature type="region of interest" description="Disordered" evidence="1">
    <location>
        <begin position="1"/>
        <end position="21"/>
    </location>
</feature>
<gene>
    <name evidence="3" type="ORF">EDB81DRAFT_3042</name>
</gene>
<name>A0A9P9FTM3_9HYPO</name>
<evidence type="ECO:0000313" key="4">
    <source>
        <dbReference type="Proteomes" id="UP000738349"/>
    </source>
</evidence>
<keyword evidence="2" id="KW-0472">Membrane</keyword>
<keyword evidence="2" id="KW-0812">Transmembrane</keyword>
<feature type="transmembrane region" description="Helical" evidence="2">
    <location>
        <begin position="418"/>
        <end position="439"/>
    </location>
</feature>
<dbReference type="AlphaFoldDB" id="A0A9P9FTM3"/>
<dbReference type="EMBL" id="JAGMUV010000001">
    <property type="protein sequence ID" value="KAH7175373.1"/>
    <property type="molecule type" value="Genomic_DNA"/>
</dbReference>
<organism evidence="3 4">
    <name type="scientific">Dactylonectria macrodidyma</name>
    <dbReference type="NCBI Taxonomy" id="307937"/>
    <lineage>
        <taxon>Eukaryota</taxon>
        <taxon>Fungi</taxon>
        <taxon>Dikarya</taxon>
        <taxon>Ascomycota</taxon>
        <taxon>Pezizomycotina</taxon>
        <taxon>Sordariomycetes</taxon>
        <taxon>Hypocreomycetidae</taxon>
        <taxon>Hypocreales</taxon>
        <taxon>Nectriaceae</taxon>
        <taxon>Dactylonectria</taxon>
    </lineage>
</organism>
<accession>A0A9P9FTM3</accession>
<feature type="transmembrane region" description="Helical" evidence="2">
    <location>
        <begin position="356"/>
        <end position="379"/>
    </location>
</feature>
<feature type="transmembrane region" description="Helical" evidence="2">
    <location>
        <begin position="391"/>
        <end position="412"/>
    </location>
</feature>
<dbReference type="OrthoDB" id="10571295at2759"/>